<dbReference type="GO" id="GO:0008270">
    <property type="term" value="F:zinc ion binding"/>
    <property type="evidence" value="ECO:0007669"/>
    <property type="project" value="UniProtKB-KW"/>
</dbReference>
<feature type="compositionally biased region" description="Low complexity" evidence="5">
    <location>
        <begin position="210"/>
        <end position="228"/>
    </location>
</feature>
<dbReference type="AlphaFoldDB" id="A0A9P6PK92"/>
<feature type="domain" description="C2H2-type" evidence="6">
    <location>
        <begin position="321"/>
        <end position="351"/>
    </location>
</feature>
<dbReference type="InterPro" id="IPR013087">
    <property type="entry name" value="Znf_C2H2_type"/>
</dbReference>
<dbReference type="PROSITE" id="PS50157">
    <property type="entry name" value="ZINC_FINGER_C2H2_2"/>
    <property type="match status" value="3"/>
</dbReference>
<keyword evidence="8" id="KW-1185">Reference proteome</keyword>
<feature type="region of interest" description="Disordered" evidence="5">
    <location>
        <begin position="210"/>
        <end position="247"/>
    </location>
</feature>
<evidence type="ECO:0000256" key="5">
    <source>
        <dbReference type="SAM" id="MobiDB-lite"/>
    </source>
</evidence>
<feature type="domain" description="C2H2-type" evidence="6">
    <location>
        <begin position="289"/>
        <end position="318"/>
    </location>
</feature>
<protein>
    <recommendedName>
        <fullName evidence="6">C2H2-type domain-containing protein</fullName>
    </recommendedName>
</protein>
<evidence type="ECO:0000256" key="1">
    <source>
        <dbReference type="ARBA" id="ARBA00022723"/>
    </source>
</evidence>
<name>A0A9P6PK92_9FUNG</name>
<evidence type="ECO:0000256" key="2">
    <source>
        <dbReference type="ARBA" id="ARBA00022771"/>
    </source>
</evidence>
<dbReference type="Gene3D" id="3.30.160.60">
    <property type="entry name" value="Classic Zinc Finger"/>
    <property type="match status" value="3"/>
</dbReference>
<dbReference type="GO" id="GO:0000981">
    <property type="term" value="F:DNA-binding transcription factor activity, RNA polymerase II-specific"/>
    <property type="evidence" value="ECO:0007669"/>
    <property type="project" value="TreeGrafter"/>
</dbReference>
<dbReference type="InterPro" id="IPR036236">
    <property type="entry name" value="Znf_C2H2_sf"/>
</dbReference>
<organism evidence="7 8">
    <name type="scientific">Mortierella polycephala</name>
    <dbReference type="NCBI Taxonomy" id="41804"/>
    <lineage>
        <taxon>Eukaryota</taxon>
        <taxon>Fungi</taxon>
        <taxon>Fungi incertae sedis</taxon>
        <taxon>Mucoromycota</taxon>
        <taxon>Mortierellomycotina</taxon>
        <taxon>Mortierellomycetes</taxon>
        <taxon>Mortierellales</taxon>
        <taxon>Mortierellaceae</taxon>
        <taxon>Mortierella</taxon>
    </lineage>
</organism>
<dbReference type="PANTHER" id="PTHR23235:SF120">
    <property type="entry name" value="KRUPPEL-LIKE FACTOR 15"/>
    <property type="match status" value="1"/>
</dbReference>
<dbReference type="Proteomes" id="UP000726737">
    <property type="component" value="Unassembled WGS sequence"/>
</dbReference>
<feature type="domain" description="C2H2-type" evidence="6">
    <location>
        <begin position="352"/>
        <end position="370"/>
    </location>
</feature>
<dbReference type="SMART" id="SM00355">
    <property type="entry name" value="ZnF_C2H2"/>
    <property type="match status" value="3"/>
</dbReference>
<dbReference type="GO" id="GO:0000978">
    <property type="term" value="F:RNA polymerase II cis-regulatory region sequence-specific DNA binding"/>
    <property type="evidence" value="ECO:0007669"/>
    <property type="project" value="TreeGrafter"/>
</dbReference>
<dbReference type="PANTHER" id="PTHR23235">
    <property type="entry name" value="KRUEPPEL-LIKE TRANSCRIPTION FACTOR"/>
    <property type="match status" value="1"/>
</dbReference>
<accession>A0A9P6PK92</accession>
<dbReference type="EMBL" id="JAAAJA010000952">
    <property type="protein sequence ID" value="KAG0248628.1"/>
    <property type="molecule type" value="Genomic_DNA"/>
</dbReference>
<feature type="compositionally biased region" description="Acidic residues" evidence="5">
    <location>
        <begin position="229"/>
        <end position="243"/>
    </location>
</feature>
<keyword evidence="3" id="KW-0862">Zinc</keyword>
<dbReference type="Pfam" id="PF00096">
    <property type="entry name" value="zf-C2H2"/>
    <property type="match status" value="3"/>
</dbReference>
<proteinExistence type="predicted"/>
<dbReference type="SUPFAM" id="SSF57667">
    <property type="entry name" value="beta-beta-alpha zinc fingers"/>
    <property type="match status" value="2"/>
</dbReference>
<dbReference type="OrthoDB" id="8117402at2759"/>
<comment type="caution">
    <text evidence="7">The sequence shown here is derived from an EMBL/GenBank/DDBJ whole genome shotgun (WGS) entry which is preliminary data.</text>
</comment>
<keyword evidence="1" id="KW-0479">Metal-binding</keyword>
<gene>
    <name evidence="7" type="ORF">BG011_010072</name>
</gene>
<dbReference type="PROSITE" id="PS00028">
    <property type="entry name" value="ZINC_FINGER_C2H2_1"/>
    <property type="match status" value="2"/>
</dbReference>
<evidence type="ECO:0000313" key="8">
    <source>
        <dbReference type="Proteomes" id="UP000726737"/>
    </source>
</evidence>
<evidence type="ECO:0000256" key="4">
    <source>
        <dbReference type="PROSITE-ProRule" id="PRU00042"/>
    </source>
</evidence>
<reference evidence="7" key="1">
    <citation type="journal article" date="2020" name="Fungal Divers.">
        <title>Resolving the Mortierellaceae phylogeny through synthesis of multi-gene phylogenetics and phylogenomics.</title>
        <authorList>
            <person name="Vandepol N."/>
            <person name="Liber J."/>
            <person name="Desiro A."/>
            <person name="Na H."/>
            <person name="Kennedy M."/>
            <person name="Barry K."/>
            <person name="Grigoriev I.V."/>
            <person name="Miller A.N."/>
            <person name="O'Donnell K."/>
            <person name="Stajich J.E."/>
            <person name="Bonito G."/>
        </authorList>
    </citation>
    <scope>NUCLEOTIDE SEQUENCE</scope>
    <source>
        <strain evidence="7">KOD948</strain>
    </source>
</reference>
<keyword evidence="2 4" id="KW-0863">Zinc-finger</keyword>
<evidence type="ECO:0000256" key="3">
    <source>
        <dbReference type="ARBA" id="ARBA00022833"/>
    </source>
</evidence>
<evidence type="ECO:0000259" key="6">
    <source>
        <dbReference type="PROSITE" id="PS50157"/>
    </source>
</evidence>
<evidence type="ECO:0000313" key="7">
    <source>
        <dbReference type="EMBL" id="KAG0248628.1"/>
    </source>
</evidence>
<sequence length="385" mass="41800">MFAESSTLNNTSSASAANPASVFSDPIAAETALFHTLFTMPAPINTISQDFCLFDADESSFDYPLFNGTNGNALATAKTIKSGQEVTNNTSVNFFNNPLCTPQTPSLDFSNGSGFDSCTALFDDSTMISNHQALIDTPFTPCLDTPLLMDTPMETPYLSDFGVEDVKPLFSDFSFDFASFDNVFTIEPNMLLPADQQIVTVDNLTLPSPSPSLSMLSSAPTSPLNDASVDFEESDSASDDDEFESTRSAALVSGMKRKSQGAPVDAVKKVCAATDIAPVAVKKPSVKRFACNHPGCDRRFARLYNLTTHEKTHDPEQARPFICTESTCAKAFSRKHDLQRHEASVHKGERNFACPSCQKPFSRQDGLRRHLAVKGTCSDNAWLAT</sequence>